<dbReference type="AlphaFoldDB" id="A0A2U1E1Q1"/>
<proteinExistence type="predicted"/>
<dbReference type="EMBL" id="QEKV01000008">
    <property type="protein sequence ID" value="PVY93884.1"/>
    <property type="molecule type" value="Genomic_DNA"/>
</dbReference>
<dbReference type="SUPFAM" id="SSF55729">
    <property type="entry name" value="Acyl-CoA N-acyltransferases (Nat)"/>
    <property type="match status" value="1"/>
</dbReference>
<evidence type="ECO:0000313" key="1">
    <source>
        <dbReference type="EMBL" id="PVY93884.1"/>
    </source>
</evidence>
<dbReference type="Proteomes" id="UP000245793">
    <property type="component" value="Unassembled WGS sequence"/>
</dbReference>
<keyword evidence="2" id="KW-1185">Reference proteome</keyword>
<dbReference type="RefSeq" id="WP_116480363.1">
    <property type="nucleotide sequence ID" value="NZ_QEKV01000008.1"/>
</dbReference>
<organism evidence="1 2">
    <name type="scientific">Ezakiella coagulans</name>
    <dbReference type="NCBI Taxonomy" id="46507"/>
    <lineage>
        <taxon>Bacteria</taxon>
        <taxon>Bacillati</taxon>
        <taxon>Bacillota</taxon>
        <taxon>Tissierellia</taxon>
        <taxon>Ezakiella</taxon>
    </lineage>
</organism>
<accession>A0A2U1E1Q1</accession>
<name>A0A2U1E1Q1_9FIRM</name>
<gene>
    <name evidence="1" type="ORF">C7381_10818</name>
</gene>
<evidence type="ECO:0000313" key="2">
    <source>
        <dbReference type="Proteomes" id="UP000245793"/>
    </source>
</evidence>
<reference evidence="1 2" key="1">
    <citation type="submission" date="2018-04" db="EMBL/GenBank/DDBJ databases">
        <title>Genomic Encyclopedia of Type Strains, Phase IV (KMG-IV): sequencing the most valuable type-strain genomes for metagenomic binning, comparative biology and taxonomic classification.</title>
        <authorList>
            <person name="Goeker M."/>
        </authorList>
    </citation>
    <scope>NUCLEOTIDE SEQUENCE [LARGE SCALE GENOMIC DNA]</scope>
    <source>
        <strain evidence="1 2">DSM 20705</strain>
    </source>
</reference>
<sequence>MNENAIDLIKETLKFESVDEFESRYTNPVHKYVEEDGKAIAHLGCDKRVLLSPVGEINGGFMLDNAVAEEKRKQGIFTALYKEFEKENGDIDLFYGFPLQYELLNLVDKQDYSIVGEVQVFAKILNSSDIMQGHSILGTIVSFINKIRDKRSKTLDISGVEVSETKNLGDIENLGDETISSGKIYTKRTTDFLSKRLKHWGDCEILVAKTSGEFSGYLIYRFIERNDIKYYMTMDIFAKDEVSFEALISKLVEIGREREVSLVGIWQNSVYSTSLKRLGFSFARSSIPFVAKKRNVDFDIKNINNWYLQPIEGEIY</sequence>
<protein>
    <recommendedName>
        <fullName evidence="3">Acetyltransferase (GNAT) family protein</fullName>
    </recommendedName>
</protein>
<evidence type="ECO:0008006" key="3">
    <source>
        <dbReference type="Google" id="ProtNLM"/>
    </source>
</evidence>
<comment type="caution">
    <text evidence="1">The sequence shown here is derived from an EMBL/GenBank/DDBJ whole genome shotgun (WGS) entry which is preliminary data.</text>
</comment>
<dbReference type="InterPro" id="IPR016181">
    <property type="entry name" value="Acyl_CoA_acyltransferase"/>
</dbReference>